<evidence type="ECO:0000313" key="1">
    <source>
        <dbReference type="EMBL" id="CDL82402.1"/>
    </source>
</evidence>
<protein>
    <submittedName>
        <fullName evidence="1">Clathrin heavy chain protein 1</fullName>
    </submittedName>
</protein>
<sequence length="50" mass="5862">MNSQLSEKNRAGQIVINSVFCNDFLFTSLNFMKNKVNFVFCDLDHQLKMM</sequence>
<dbReference type="STRING" id="1427518.XSR1_20220"/>
<proteinExistence type="predicted"/>
<gene>
    <name evidence="1" type="ORF">XSR1_20220</name>
</gene>
<dbReference type="EMBL" id="CBXF010000077">
    <property type="protein sequence ID" value="CDL82402.1"/>
    <property type="molecule type" value="Genomic_DNA"/>
</dbReference>
<dbReference type="Proteomes" id="UP000019202">
    <property type="component" value="Unassembled WGS sequence"/>
</dbReference>
<dbReference type="AlphaFoldDB" id="W1IVA5"/>
<reference evidence="1" key="1">
    <citation type="submission" date="2013-11" db="EMBL/GenBank/DDBJ databases">
        <title>Draft genome sequence and annotation of the entomopathogenic bacteria, Xenorhabdus cabanillasi strain JM26 and Xenorhabdus szentirmai strain DSM 16338.</title>
        <authorList>
            <person name="Gualtieri M."/>
            <person name="Ogier J.C."/>
            <person name="Pages S."/>
            <person name="Givaudan A."/>
            <person name="Gaudriault S."/>
        </authorList>
    </citation>
    <scope>NUCLEOTIDE SEQUENCE [LARGE SCALE GENOMIC DNA]</scope>
    <source>
        <strain evidence="1">DSM 16338</strain>
    </source>
</reference>
<name>W1IVA5_9GAMM</name>
<comment type="caution">
    <text evidence="1">The sequence shown here is derived from an EMBL/GenBank/DDBJ whole genome shotgun (WGS) entry which is preliminary data.</text>
</comment>
<keyword evidence="2" id="KW-1185">Reference proteome</keyword>
<accession>W1IVA5</accession>
<organism evidence="1 2">
    <name type="scientific">Xenorhabdus szentirmaii DSM 16338</name>
    <dbReference type="NCBI Taxonomy" id="1427518"/>
    <lineage>
        <taxon>Bacteria</taxon>
        <taxon>Pseudomonadati</taxon>
        <taxon>Pseudomonadota</taxon>
        <taxon>Gammaproteobacteria</taxon>
        <taxon>Enterobacterales</taxon>
        <taxon>Morganellaceae</taxon>
        <taxon>Xenorhabdus</taxon>
    </lineage>
</organism>
<evidence type="ECO:0000313" key="2">
    <source>
        <dbReference type="Proteomes" id="UP000019202"/>
    </source>
</evidence>